<dbReference type="Pfam" id="PF02685">
    <property type="entry name" value="Glucokinase"/>
    <property type="match status" value="1"/>
</dbReference>
<dbReference type="GO" id="GO:0005536">
    <property type="term" value="F:D-glucose binding"/>
    <property type="evidence" value="ECO:0007669"/>
    <property type="project" value="InterPro"/>
</dbReference>
<keyword evidence="1 3" id="KW-0808">Transferase</keyword>
<comment type="subcellular location">
    <subcellularLocation>
        <location evidence="3">Cytoplasm</location>
    </subcellularLocation>
</comment>
<dbReference type="EC" id="2.7.1.2" evidence="3"/>
<keyword evidence="2 3" id="KW-0418">Kinase</keyword>
<dbReference type="GO" id="GO:0004340">
    <property type="term" value="F:glucokinase activity"/>
    <property type="evidence" value="ECO:0007669"/>
    <property type="project" value="UniProtKB-UniRule"/>
</dbReference>
<keyword evidence="3" id="KW-0547">Nucleotide-binding</keyword>
<dbReference type="GO" id="GO:0005524">
    <property type="term" value="F:ATP binding"/>
    <property type="evidence" value="ECO:0007669"/>
    <property type="project" value="UniProtKB-UniRule"/>
</dbReference>
<comment type="similarity">
    <text evidence="3 4">Belongs to the bacterial glucokinase family.</text>
</comment>
<dbReference type="NCBIfam" id="TIGR00749">
    <property type="entry name" value="glk"/>
    <property type="match status" value="1"/>
</dbReference>
<dbReference type="Gene3D" id="3.40.367.20">
    <property type="match status" value="1"/>
</dbReference>
<sequence>MKQAEEREIVLAGDIGGTKTNLGVFEIGEERPRVLVSESYLNSGVLGLNELIADFLVTHSYPIASACFGIAGPIIRGTARVTNLPWKVVDKEIEQFFNFSSVTLINDLVATGYAIPLLKDEELYPVNLVPAQKGGTVGLVAPGTGLGISLLVPSNGTLIPLPSEGGHVDFAPLNEQQVELWKYLRRSHDHVSVERLASGPGLFTIYRWLVETKNHEEPQWLTERFKLMEAPRAVSSAAMVEGEPVCREALEMFISIVAAAAGNLALTGMTTGGMYLGGGILPDLLPQLENGGFMKSFTDKGRFAGILLGIPVYVVLNDKAAMLGAARCAIEKLLIS</sequence>
<dbReference type="HAMAP" id="MF_00524">
    <property type="entry name" value="Glucokinase"/>
    <property type="match status" value="1"/>
</dbReference>
<dbReference type="PANTHER" id="PTHR47363">
    <property type="entry name" value="GLUCOKINASE"/>
    <property type="match status" value="1"/>
</dbReference>
<dbReference type="AlphaFoldDB" id="I4C8F7"/>
<dbReference type="HOGENOM" id="CLU_042582_0_0_7"/>
<dbReference type="EMBL" id="CP003360">
    <property type="protein sequence ID" value="AFM25848.1"/>
    <property type="molecule type" value="Genomic_DNA"/>
</dbReference>
<dbReference type="PANTHER" id="PTHR47363:SF1">
    <property type="entry name" value="GLUCOKINASE"/>
    <property type="match status" value="1"/>
</dbReference>
<keyword evidence="3" id="KW-0324">Glycolysis</keyword>
<dbReference type="RefSeq" id="WP_014810985.1">
    <property type="nucleotide sequence ID" value="NC_018025.1"/>
</dbReference>
<proteinExistence type="inferred from homology"/>
<evidence type="ECO:0000256" key="3">
    <source>
        <dbReference type="HAMAP-Rule" id="MF_00524"/>
    </source>
</evidence>
<gene>
    <name evidence="3" type="primary">glk</name>
    <name evidence="5" type="ordered locus">Desti_3187</name>
</gene>
<dbReference type="KEGG" id="dti:Desti_3187"/>
<dbReference type="OrthoDB" id="257751at2"/>
<protein>
    <recommendedName>
        <fullName evidence="3">Glucokinase</fullName>
        <ecNumber evidence="3">2.7.1.2</ecNumber>
    </recommendedName>
    <alternativeName>
        <fullName evidence="3">Glucose kinase</fullName>
    </alternativeName>
</protein>
<accession>I4C8F7</accession>
<dbReference type="eggNOG" id="COG0837">
    <property type="taxonomic scope" value="Bacteria"/>
</dbReference>
<keyword evidence="3" id="KW-0963">Cytoplasm</keyword>
<comment type="catalytic activity">
    <reaction evidence="3">
        <text>D-glucose + ATP = D-glucose 6-phosphate + ADP + H(+)</text>
        <dbReference type="Rhea" id="RHEA:17825"/>
        <dbReference type="ChEBI" id="CHEBI:4167"/>
        <dbReference type="ChEBI" id="CHEBI:15378"/>
        <dbReference type="ChEBI" id="CHEBI:30616"/>
        <dbReference type="ChEBI" id="CHEBI:61548"/>
        <dbReference type="ChEBI" id="CHEBI:456216"/>
        <dbReference type="EC" id="2.7.1.2"/>
    </reaction>
</comment>
<dbReference type="InterPro" id="IPR043129">
    <property type="entry name" value="ATPase_NBD"/>
</dbReference>
<dbReference type="PATRIC" id="fig|706587.4.peg.3627"/>
<evidence type="ECO:0000313" key="5">
    <source>
        <dbReference type="EMBL" id="AFM25848.1"/>
    </source>
</evidence>
<evidence type="ECO:0000313" key="6">
    <source>
        <dbReference type="Proteomes" id="UP000006055"/>
    </source>
</evidence>
<organism evidence="5 6">
    <name type="scientific">Desulfomonile tiedjei (strain ATCC 49306 / DSM 6799 / DCB-1)</name>
    <dbReference type="NCBI Taxonomy" id="706587"/>
    <lineage>
        <taxon>Bacteria</taxon>
        <taxon>Pseudomonadati</taxon>
        <taxon>Thermodesulfobacteriota</taxon>
        <taxon>Desulfomonilia</taxon>
        <taxon>Desulfomonilales</taxon>
        <taxon>Desulfomonilaceae</taxon>
        <taxon>Desulfomonile</taxon>
    </lineage>
</organism>
<dbReference type="Proteomes" id="UP000006055">
    <property type="component" value="Chromosome"/>
</dbReference>
<evidence type="ECO:0000256" key="4">
    <source>
        <dbReference type="RuleBase" id="RU004046"/>
    </source>
</evidence>
<evidence type="ECO:0000256" key="1">
    <source>
        <dbReference type="ARBA" id="ARBA00022679"/>
    </source>
</evidence>
<dbReference type="CDD" id="cd24008">
    <property type="entry name" value="ASKHA_NBD_GLK"/>
    <property type="match status" value="1"/>
</dbReference>
<dbReference type="SUPFAM" id="SSF53067">
    <property type="entry name" value="Actin-like ATPase domain"/>
    <property type="match status" value="1"/>
</dbReference>
<dbReference type="STRING" id="706587.Desti_3187"/>
<keyword evidence="3" id="KW-0067">ATP-binding</keyword>
<evidence type="ECO:0000256" key="2">
    <source>
        <dbReference type="ARBA" id="ARBA00022777"/>
    </source>
</evidence>
<reference evidence="6" key="1">
    <citation type="submission" date="2012-06" db="EMBL/GenBank/DDBJ databases">
        <title>Complete sequence of chromosome of Desulfomonile tiedjei DSM 6799.</title>
        <authorList>
            <person name="Lucas S."/>
            <person name="Copeland A."/>
            <person name="Lapidus A."/>
            <person name="Glavina del Rio T."/>
            <person name="Dalin E."/>
            <person name="Tice H."/>
            <person name="Bruce D."/>
            <person name="Goodwin L."/>
            <person name="Pitluck S."/>
            <person name="Peters L."/>
            <person name="Ovchinnikova G."/>
            <person name="Zeytun A."/>
            <person name="Lu M."/>
            <person name="Kyrpides N."/>
            <person name="Mavromatis K."/>
            <person name="Ivanova N."/>
            <person name="Brettin T."/>
            <person name="Detter J.C."/>
            <person name="Han C."/>
            <person name="Larimer F."/>
            <person name="Land M."/>
            <person name="Hauser L."/>
            <person name="Markowitz V."/>
            <person name="Cheng J.-F."/>
            <person name="Hugenholtz P."/>
            <person name="Woyke T."/>
            <person name="Wu D."/>
            <person name="Spring S."/>
            <person name="Schroeder M."/>
            <person name="Brambilla E."/>
            <person name="Klenk H.-P."/>
            <person name="Eisen J.A."/>
        </authorList>
    </citation>
    <scope>NUCLEOTIDE SEQUENCE [LARGE SCALE GENOMIC DNA]</scope>
    <source>
        <strain evidence="6">ATCC 49306 / DSM 6799 / DCB-1</strain>
    </source>
</reference>
<keyword evidence="6" id="KW-1185">Reference proteome</keyword>
<dbReference type="InterPro" id="IPR003836">
    <property type="entry name" value="Glucokinase"/>
</dbReference>
<dbReference type="Gene3D" id="3.30.420.40">
    <property type="match status" value="1"/>
</dbReference>
<dbReference type="GO" id="GO:0005737">
    <property type="term" value="C:cytoplasm"/>
    <property type="evidence" value="ECO:0007669"/>
    <property type="project" value="UniProtKB-SubCell"/>
</dbReference>
<name>I4C8F7_DESTA</name>
<feature type="binding site" evidence="3">
    <location>
        <begin position="13"/>
        <end position="18"/>
    </location>
    <ligand>
        <name>ATP</name>
        <dbReference type="ChEBI" id="CHEBI:30616"/>
    </ligand>
</feature>
<dbReference type="GO" id="GO:0006096">
    <property type="term" value="P:glycolytic process"/>
    <property type="evidence" value="ECO:0007669"/>
    <property type="project" value="UniProtKB-UniRule"/>
</dbReference>